<protein>
    <submittedName>
        <fullName evidence="2">Uncharacterized protein</fullName>
    </submittedName>
</protein>
<dbReference type="AlphaFoldDB" id="A0A9P4R7W9"/>
<feature type="compositionally biased region" description="Low complexity" evidence="1">
    <location>
        <begin position="116"/>
        <end position="129"/>
    </location>
</feature>
<sequence>MTRSPRWKVAAEQINPGNIGAYFRRKTDLFAFHAYPVVKRDLGPGATETQVLGRIEGLLDGLSNKERQQWKDSFEKLQQGNMKMLSRGPSRAASQPSAGANQPWGGIDGRDELRGRSSIATSSTSRPSPYGQHGRPQGVTGMNEQQSLQDLNSSSSRGDCIMYGDRDGTFGISSPQAQSRVKLPPTEGRYNW</sequence>
<evidence type="ECO:0000256" key="1">
    <source>
        <dbReference type="SAM" id="MobiDB-lite"/>
    </source>
</evidence>
<evidence type="ECO:0000313" key="3">
    <source>
        <dbReference type="Proteomes" id="UP000799444"/>
    </source>
</evidence>
<dbReference type="EMBL" id="ML996100">
    <property type="protein sequence ID" value="KAF2740559.1"/>
    <property type="molecule type" value="Genomic_DNA"/>
</dbReference>
<dbReference type="Proteomes" id="UP000799444">
    <property type="component" value="Unassembled WGS sequence"/>
</dbReference>
<feature type="region of interest" description="Disordered" evidence="1">
    <location>
        <begin position="84"/>
        <end position="192"/>
    </location>
</feature>
<feature type="compositionally biased region" description="Low complexity" evidence="1">
    <location>
        <begin position="145"/>
        <end position="156"/>
    </location>
</feature>
<gene>
    <name evidence="2" type="ORF">EJ04DRAFT_214018</name>
</gene>
<comment type="caution">
    <text evidence="2">The sequence shown here is derived from an EMBL/GenBank/DDBJ whole genome shotgun (WGS) entry which is preliminary data.</text>
</comment>
<evidence type="ECO:0000313" key="2">
    <source>
        <dbReference type="EMBL" id="KAF2740559.1"/>
    </source>
</evidence>
<organism evidence="2 3">
    <name type="scientific">Polyplosphaeria fusca</name>
    <dbReference type="NCBI Taxonomy" id="682080"/>
    <lineage>
        <taxon>Eukaryota</taxon>
        <taxon>Fungi</taxon>
        <taxon>Dikarya</taxon>
        <taxon>Ascomycota</taxon>
        <taxon>Pezizomycotina</taxon>
        <taxon>Dothideomycetes</taxon>
        <taxon>Pleosporomycetidae</taxon>
        <taxon>Pleosporales</taxon>
        <taxon>Tetraplosphaeriaceae</taxon>
        <taxon>Polyplosphaeria</taxon>
    </lineage>
</organism>
<proteinExistence type="predicted"/>
<keyword evidence="3" id="KW-1185">Reference proteome</keyword>
<dbReference type="OrthoDB" id="3799856at2759"/>
<reference evidence="2" key="1">
    <citation type="journal article" date="2020" name="Stud. Mycol.">
        <title>101 Dothideomycetes genomes: a test case for predicting lifestyles and emergence of pathogens.</title>
        <authorList>
            <person name="Haridas S."/>
            <person name="Albert R."/>
            <person name="Binder M."/>
            <person name="Bloem J."/>
            <person name="Labutti K."/>
            <person name="Salamov A."/>
            <person name="Andreopoulos B."/>
            <person name="Baker S."/>
            <person name="Barry K."/>
            <person name="Bills G."/>
            <person name="Bluhm B."/>
            <person name="Cannon C."/>
            <person name="Castanera R."/>
            <person name="Culley D."/>
            <person name="Daum C."/>
            <person name="Ezra D."/>
            <person name="Gonzalez J."/>
            <person name="Henrissat B."/>
            <person name="Kuo A."/>
            <person name="Liang C."/>
            <person name="Lipzen A."/>
            <person name="Lutzoni F."/>
            <person name="Magnuson J."/>
            <person name="Mondo S."/>
            <person name="Nolan M."/>
            <person name="Ohm R."/>
            <person name="Pangilinan J."/>
            <person name="Park H.-J."/>
            <person name="Ramirez L."/>
            <person name="Alfaro M."/>
            <person name="Sun H."/>
            <person name="Tritt A."/>
            <person name="Yoshinaga Y."/>
            <person name="Zwiers L.-H."/>
            <person name="Turgeon B."/>
            <person name="Goodwin S."/>
            <person name="Spatafora J."/>
            <person name="Crous P."/>
            <person name="Grigoriev I."/>
        </authorList>
    </citation>
    <scope>NUCLEOTIDE SEQUENCE</scope>
    <source>
        <strain evidence="2">CBS 125425</strain>
    </source>
</reference>
<accession>A0A9P4R7W9</accession>
<name>A0A9P4R7W9_9PLEO</name>